<evidence type="ECO:0000259" key="3">
    <source>
        <dbReference type="PROSITE" id="PS50157"/>
    </source>
</evidence>
<name>A0A1Y2J2R0_TRAC3</name>
<dbReference type="EMBL" id="KZ084087">
    <property type="protein sequence ID" value="OSD07700.1"/>
    <property type="molecule type" value="Genomic_DNA"/>
</dbReference>
<dbReference type="AlphaFoldDB" id="A0A1Y2J2R0"/>
<evidence type="ECO:0000256" key="2">
    <source>
        <dbReference type="SAM" id="MobiDB-lite"/>
    </source>
</evidence>
<evidence type="ECO:0000313" key="5">
    <source>
        <dbReference type="Proteomes" id="UP000193067"/>
    </source>
</evidence>
<feature type="compositionally biased region" description="Low complexity" evidence="2">
    <location>
        <begin position="273"/>
        <end position="292"/>
    </location>
</feature>
<dbReference type="Proteomes" id="UP000193067">
    <property type="component" value="Unassembled WGS sequence"/>
</dbReference>
<feature type="compositionally biased region" description="Polar residues" evidence="2">
    <location>
        <begin position="184"/>
        <end position="197"/>
    </location>
</feature>
<keyword evidence="1" id="KW-0479">Metal-binding</keyword>
<feature type="compositionally biased region" description="Basic and acidic residues" evidence="2">
    <location>
        <begin position="25"/>
        <end position="37"/>
    </location>
</feature>
<feature type="domain" description="C2H2-type" evidence="3">
    <location>
        <begin position="308"/>
        <end position="340"/>
    </location>
</feature>
<accession>A0A1Y2J2R0</accession>
<gene>
    <name evidence="4" type="ORF">PYCCODRAFT_1473389</name>
</gene>
<dbReference type="GO" id="GO:0008270">
    <property type="term" value="F:zinc ion binding"/>
    <property type="evidence" value="ECO:0007669"/>
    <property type="project" value="UniProtKB-KW"/>
</dbReference>
<proteinExistence type="predicted"/>
<keyword evidence="5" id="KW-1185">Reference proteome</keyword>
<keyword evidence="1" id="KW-0863">Zinc-finger</keyword>
<feature type="compositionally biased region" description="Polar residues" evidence="2">
    <location>
        <begin position="40"/>
        <end position="56"/>
    </location>
</feature>
<evidence type="ECO:0000313" key="4">
    <source>
        <dbReference type="EMBL" id="OSD07700.1"/>
    </source>
</evidence>
<keyword evidence="1" id="KW-0862">Zinc</keyword>
<organism evidence="4 5">
    <name type="scientific">Trametes coccinea (strain BRFM310)</name>
    <name type="common">Pycnoporus coccineus</name>
    <dbReference type="NCBI Taxonomy" id="1353009"/>
    <lineage>
        <taxon>Eukaryota</taxon>
        <taxon>Fungi</taxon>
        <taxon>Dikarya</taxon>
        <taxon>Basidiomycota</taxon>
        <taxon>Agaricomycotina</taxon>
        <taxon>Agaricomycetes</taxon>
        <taxon>Polyporales</taxon>
        <taxon>Polyporaceae</taxon>
        <taxon>Trametes</taxon>
    </lineage>
</organism>
<reference evidence="4 5" key="1">
    <citation type="journal article" date="2015" name="Biotechnol. Biofuels">
        <title>Enhanced degradation of softwood versus hardwood by the white-rot fungus Pycnoporus coccineus.</title>
        <authorList>
            <person name="Couturier M."/>
            <person name="Navarro D."/>
            <person name="Chevret D."/>
            <person name="Henrissat B."/>
            <person name="Piumi F."/>
            <person name="Ruiz-Duenas F.J."/>
            <person name="Martinez A.T."/>
            <person name="Grigoriev I.V."/>
            <person name="Riley R."/>
            <person name="Lipzen A."/>
            <person name="Berrin J.G."/>
            <person name="Master E.R."/>
            <person name="Rosso M.N."/>
        </authorList>
    </citation>
    <scope>NUCLEOTIDE SEQUENCE [LARGE SCALE GENOMIC DNA]</scope>
    <source>
        <strain evidence="4 5">BRFM310</strain>
    </source>
</reference>
<dbReference type="PROSITE" id="PS50157">
    <property type="entry name" value="ZINC_FINGER_C2H2_2"/>
    <property type="match status" value="1"/>
</dbReference>
<dbReference type="OrthoDB" id="6910977at2759"/>
<protein>
    <recommendedName>
        <fullName evidence="3">C2H2-type domain-containing protein</fullName>
    </recommendedName>
</protein>
<sequence>MSYNMSTEDFDIDAWLNTEGLVEEDTPRVEGDSEVAKNEAASSDATNPTHNVSSHVNPPLYPSPLPFLESQFPCTFQYRPMHRCSGFDGLVQSPYDVASYGTSTSASHTMVPQQQGVVCGGVMVGHGGQEYIAGPSSSRKENIAPTSSPLTVARAEASGSRVTTVKRKASDREDDITGPVAGPSSFSPNASQSQGMGQTAIAPKRVKRPRRTNAELANEKTEIAANKCGFDFGRCEHTLSDQVRENRLHLRTEHYPVRHGRNGVAKTRSGDPSNSDASSSRSSSVTSAASVAQDGRAGSEPKDADIFLICAHGTPACGRKFAALQELQKHTESVHWKQRFQCDICGSVLTRRDTLLNRRGGKSCLRKAEEKDAEAT</sequence>
<feature type="region of interest" description="Disordered" evidence="2">
    <location>
        <begin position="156"/>
        <end position="218"/>
    </location>
</feature>
<evidence type="ECO:0000256" key="1">
    <source>
        <dbReference type="PROSITE-ProRule" id="PRU00042"/>
    </source>
</evidence>
<dbReference type="InterPro" id="IPR013087">
    <property type="entry name" value="Znf_C2H2_type"/>
</dbReference>
<dbReference type="Gene3D" id="3.30.160.60">
    <property type="entry name" value="Classic Zinc Finger"/>
    <property type="match status" value="1"/>
</dbReference>
<feature type="region of interest" description="Disordered" evidence="2">
    <location>
        <begin position="251"/>
        <end position="300"/>
    </location>
</feature>
<feature type="region of interest" description="Disordered" evidence="2">
    <location>
        <begin position="23"/>
        <end position="57"/>
    </location>
</feature>